<reference evidence="4" key="1">
    <citation type="submission" date="2020-08" db="EMBL/GenBank/DDBJ databases">
        <title>Genome public.</title>
        <authorList>
            <person name="Liu C."/>
            <person name="Sun Q."/>
        </authorList>
    </citation>
    <scope>NUCLEOTIDE SEQUENCE</scope>
    <source>
        <strain evidence="4">BX12</strain>
    </source>
</reference>
<dbReference type="EMBL" id="JACRYT010000020">
    <property type="protein sequence ID" value="MBC6680868.1"/>
    <property type="molecule type" value="Genomic_DNA"/>
</dbReference>
<proteinExistence type="inferred from homology"/>
<dbReference type="Proteomes" id="UP000602647">
    <property type="component" value="Unassembled WGS sequence"/>
</dbReference>
<feature type="domain" description="Gfo/Idh/MocA-like oxidoreductase C-terminal" evidence="3">
    <location>
        <begin position="136"/>
        <end position="343"/>
    </location>
</feature>
<dbReference type="SUPFAM" id="SSF51735">
    <property type="entry name" value="NAD(P)-binding Rossmann-fold domains"/>
    <property type="match status" value="1"/>
</dbReference>
<evidence type="ECO:0000313" key="5">
    <source>
        <dbReference type="Proteomes" id="UP000602647"/>
    </source>
</evidence>
<name>A0A923NKN6_9FIRM</name>
<dbReference type="InterPro" id="IPR004104">
    <property type="entry name" value="Gfo/Idh/MocA-like_OxRdtase_C"/>
</dbReference>
<dbReference type="GO" id="GO:0000166">
    <property type="term" value="F:nucleotide binding"/>
    <property type="evidence" value="ECO:0007669"/>
    <property type="project" value="InterPro"/>
</dbReference>
<keyword evidence="5" id="KW-1185">Reference proteome</keyword>
<dbReference type="AlphaFoldDB" id="A0A923NKN6"/>
<evidence type="ECO:0000313" key="4">
    <source>
        <dbReference type="EMBL" id="MBC6680868.1"/>
    </source>
</evidence>
<evidence type="ECO:0000259" key="2">
    <source>
        <dbReference type="Pfam" id="PF01408"/>
    </source>
</evidence>
<organism evidence="4 5">
    <name type="scientific">Zhenpiania hominis</name>
    <dbReference type="NCBI Taxonomy" id="2763644"/>
    <lineage>
        <taxon>Bacteria</taxon>
        <taxon>Bacillati</taxon>
        <taxon>Bacillota</taxon>
        <taxon>Clostridia</taxon>
        <taxon>Peptostreptococcales</taxon>
        <taxon>Anaerovoracaceae</taxon>
        <taxon>Zhenpiania</taxon>
    </lineage>
</organism>
<sequence>MRYALIGCGRIATNHMKAALNNQLEIVAVCDILPEKMGELLDRHDLAKDASIRRYTNYKQMLQEQKPELVSIATESGIHAEIALHCIDQGINVIIEKPMAMNMADADEIIRRSEEKGVKVSACHQNRFNIAIQELRKAVEAGRFGKLSHGTIHVRWNRGVQYYEQASWRGTWEQDGGALMNQCIHGIDLLRWMMGDEIEEIYGVTRQQFHDYLEAEDVGLAVVKFKNGAIGTIEGTTNVYPKNLEETLYIFGEKGTVKIGGTSTNNIDVWDFEDETDADMRNKGLQEQTSNVYGNGHTSLFADMIDAITTNRKPYVDAMAGRNALEVVLSIYKSQKTKMSVKLPLKEFASVDMKGEF</sequence>
<dbReference type="PANTHER" id="PTHR43249">
    <property type="entry name" value="UDP-N-ACETYL-2-AMINO-2-DEOXY-D-GLUCURONATE OXIDASE"/>
    <property type="match status" value="1"/>
</dbReference>
<comment type="caution">
    <text evidence="4">The sequence shown here is derived from an EMBL/GenBank/DDBJ whole genome shotgun (WGS) entry which is preliminary data.</text>
</comment>
<gene>
    <name evidence="4" type="ORF">H9L42_13650</name>
</gene>
<dbReference type="PANTHER" id="PTHR43249:SF1">
    <property type="entry name" value="D-GLUCOSIDE 3-DEHYDROGENASE"/>
    <property type="match status" value="1"/>
</dbReference>
<evidence type="ECO:0000256" key="1">
    <source>
        <dbReference type="ARBA" id="ARBA00010928"/>
    </source>
</evidence>
<dbReference type="Pfam" id="PF01408">
    <property type="entry name" value="GFO_IDH_MocA"/>
    <property type="match status" value="1"/>
</dbReference>
<dbReference type="InterPro" id="IPR000683">
    <property type="entry name" value="Gfo/Idh/MocA-like_OxRdtase_N"/>
</dbReference>
<evidence type="ECO:0000259" key="3">
    <source>
        <dbReference type="Pfam" id="PF02894"/>
    </source>
</evidence>
<dbReference type="Gene3D" id="3.40.50.720">
    <property type="entry name" value="NAD(P)-binding Rossmann-like Domain"/>
    <property type="match status" value="1"/>
</dbReference>
<dbReference type="InterPro" id="IPR036291">
    <property type="entry name" value="NAD(P)-bd_dom_sf"/>
</dbReference>
<protein>
    <submittedName>
        <fullName evidence="4">Gfo/Idh/MocA family oxidoreductase</fullName>
    </submittedName>
</protein>
<dbReference type="Pfam" id="PF02894">
    <property type="entry name" value="GFO_IDH_MocA_C"/>
    <property type="match status" value="1"/>
</dbReference>
<dbReference type="RefSeq" id="WP_187303966.1">
    <property type="nucleotide sequence ID" value="NZ_JACRYT010000020.1"/>
</dbReference>
<feature type="domain" description="Gfo/Idh/MocA-like oxidoreductase N-terminal" evidence="2">
    <location>
        <begin position="1"/>
        <end position="122"/>
    </location>
</feature>
<comment type="similarity">
    <text evidence="1">Belongs to the Gfo/Idh/MocA family.</text>
</comment>
<dbReference type="SUPFAM" id="SSF55347">
    <property type="entry name" value="Glyceraldehyde-3-phosphate dehydrogenase-like, C-terminal domain"/>
    <property type="match status" value="1"/>
</dbReference>
<dbReference type="Gene3D" id="3.30.360.10">
    <property type="entry name" value="Dihydrodipicolinate Reductase, domain 2"/>
    <property type="match status" value="1"/>
</dbReference>
<accession>A0A923NKN6</accession>
<dbReference type="InterPro" id="IPR052515">
    <property type="entry name" value="Gfo/Idh/MocA_Oxidoreductase"/>
</dbReference>